<keyword evidence="1" id="KW-0269">Exonuclease</keyword>
<dbReference type="RefSeq" id="WP_134147407.1">
    <property type="nucleotide sequence ID" value="NZ_PECK01000006.1"/>
</dbReference>
<keyword evidence="3" id="KW-0808">Transferase</keyword>
<dbReference type="OrthoDB" id="9803913at2"/>
<dbReference type="SUPFAM" id="SSF53098">
    <property type="entry name" value="Ribonuclease H-like"/>
    <property type="match status" value="1"/>
</dbReference>
<sequence length="189" mass="20964">MNFTTIDFETANPNYASVCAIGWTTVRDGRIEQQGSWLCRPPAGHRQFNSRNVQIHGISAATVAAEPTFEDRIPDLLALLSNGLPVIAHNAKFDMNVLRQALAACSRSHDVATHYCTMEWSRILLPELPKHRLPNVCEHYDIKLDNHHEAGSDALAAAKIALCLAETAEAATIAELDATATRRRYRRYG</sequence>
<proteinExistence type="predicted"/>
<dbReference type="Gene3D" id="3.30.420.10">
    <property type="entry name" value="Ribonuclease H-like superfamily/Ribonuclease H"/>
    <property type="match status" value="1"/>
</dbReference>
<gene>
    <name evidence="3" type="primary">polC_3</name>
    <name evidence="4" type="synonym">polC_2</name>
    <name evidence="4" type="ORF">CCUG60883_00040</name>
    <name evidence="3" type="ORF">CCUG60885_03099</name>
</gene>
<name>A0A4R8SDK7_9MYCO</name>
<evidence type="ECO:0000313" key="5">
    <source>
        <dbReference type="Proteomes" id="UP000294844"/>
    </source>
</evidence>
<dbReference type="InterPro" id="IPR012337">
    <property type="entry name" value="RNaseH-like_sf"/>
</dbReference>
<dbReference type="FunFam" id="3.30.420.10:FF:000045">
    <property type="entry name" value="3'-5' exonuclease DinG"/>
    <property type="match status" value="1"/>
</dbReference>
<organism evidence="3 6">
    <name type="scientific">Mycobacteroides salmoniphilum</name>
    <dbReference type="NCBI Taxonomy" id="404941"/>
    <lineage>
        <taxon>Bacteria</taxon>
        <taxon>Bacillati</taxon>
        <taxon>Actinomycetota</taxon>
        <taxon>Actinomycetes</taxon>
        <taxon>Mycobacteriales</taxon>
        <taxon>Mycobacteriaceae</taxon>
        <taxon>Mycobacteroides</taxon>
    </lineage>
</organism>
<keyword evidence="1" id="KW-0378">Hydrolase</keyword>
<dbReference type="Proteomes" id="UP000294844">
    <property type="component" value="Unassembled WGS sequence"/>
</dbReference>
<dbReference type="GO" id="GO:0003887">
    <property type="term" value="F:DNA-directed DNA polymerase activity"/>
    <property type="evidence" value="ECO:0007669"/>
    <property type="project" value="UniProtKB-EC"/>
</dbReference>
<dbReference type="PANTHER" id="PTHR30231">
    <property type="entry name" value="DNA POLYMERASE III SUBUNIT EPSILON"/>
    <property type="match status" value="1"/>
</dbReference>
<dbReference type="PANTHER" id="PTHR30231:SF42">
    <property type="entry name" value="EXONUCLEASE"/>
    <property type="match status" value="1"/>
</dbReference>
<dbReference type="SMART" id="SM00479">
    <property type="entry name" value="EXOIII"/>
    <property type="match status" value="1"/>
</dbReference>
<dbReference type="InterPro" id="IPR013520">
    <property type="entry name" value="Ribonucl_H"/>
</dbReference>
<dbReference type="GO" id="GO:0003676">
    <property type="term" value="F:nucleic acid binding"/>
    <property type="evidence" value="ECO:0007669"/>
    <property type="project" value="InterPro"/>
</dbReference>
<dbReference type="GO" id="GO:0005829">
    <property type="term" value="C:cytosol"/>
    <property type="evidence" value="ECO:0007669"/>
    <property type="project" value="TreeGrafter"/>
</dbReference>
<dbReference type="AlphaFoldDB" id="A0A4R8SDK7"/>
<dbReference type="GO" id="GO:0008408">
    <property type="term" value="F:3'-5' exonuclease activity"/>
    <property type="evidence" value="ECO:0007669"/>
    <property type="project" value="TreeGrafter"/>
</dbReference>
<protein>
    <submittedName>
        <fullName evidence="3">DNA polymerase III PolC-type</fullName>
        <ecNumber evidence="3">2.7.7.7</ecNumber>
    </submittedName>
</protein>
<feature type="domain" description="Exonuclease" evidence="2">
    <location>
        <begin position="2"/>
        <end position="170"/>
    </location>
</feature>
<accession>A0A4R8SDK7</accession>
<evidence type="ECO:0000259" key="2">
    <source>
        <dbReference type="SMART" id="SM00479"/>
    </source>
</evidence>
<evidence type="ECO:0000256" key="1">
    <source>
        <dbReference type="ARBA" id="ARBA00022839"/>
    </source>
</evidence>
<dbReference type="EMBL" id="PECM01000001">
    <property type="protein sequence ID" value="TEA09279.1"/>
    <property type="molecule type" value="Genomic_DNA"/>
</dbReference>
<evidence type="ECO:0000313" key="6">
    <source>
        <dbReference type="Proteomes" id="UP000295685"/>
    </source>
</evidence>
<keyword evidence="3" id="KW-0548">Nucleotidyltransferase</keyword>
<dbReference type="EC" id="2.7.7.7" evidence="3"/>
<dbReference type="Pfam" id="PF00929">
    <property type="entry name" value="RNase_T"/>
    <property type="match status" value="1"/>
</dbReference>
<keyword evidence="5" id="KW-1185">Reference proteome</keyword>
<evidence type="ECO:0000313" key="3">
    <source>
        <dbReference type="EMBL" id="TDZ93496.1"/>
    </source>
</evidence>
<keyword evidence="1" id="KW-0540">Nuclease</keyword>
<dbReference type="Proteomes" id="UP000295685">
    <property type="component" value="Unassembled WGS sequence"/>
</dbReference>
<reference evidence="5 6" key="1">
    <citation type="journal article" date="2019" name="Sci. Rep.">
        <title>Extended insight into the Mycobacterium chelonae-abscessus complex through whole genome sequencing of Mycobacterium salmoniphilum outbreak and Mycobacterium salmoniphilum-like strains.</title>
        <authorList>
            <person name="Behra P.R.K."/>
            <person name="Das S."/>
            <person name="Pettersson B.M.F."/>
            <person name="Shirreff L."/>
            <person name="DuCote T."/>
            <person name="Jacobsson K.G."/>
            <person name="Ennis D.G."/>
            <person name="Kirsebom L.A."/>
        </authorList>
    </citation>
    <scope>NUCLEOTIDE SEQUENCE [LARGE SCALE GENOMIC DNA]</scope>
    <source>
        <strain evidence="4 5">CCUG 60883</strain>
        <strain evidence="3 6">CCUG 60885</strain>
    </source>
</reference>
<evidence type="ECO:0000313" key="4">
    <source>
        <dbReference type="EMBL" id="TEA09279.1"/>
    </source>
</evidence>
<comment type="caution">
    <text evidence="3">The sequence shown here is derived from an EMBL/GenBank/DDBJ whole genome shotgun (WGS) entry which is preliminary data.</text>
</comment>
<dbReference type="InterPro" id="IPR036397">
    <property type="entry name" value="RNaseH_sf"/>
</dbReference>
<dbReference type="EMBL" id="PECK01000006">
    <property type="protein sequence ID" value="TDZ93496.1"/>
    <property type="molecule type" value="Genomic_DNA"/>
</dbReference>